<reference evidence="2 3" key="1">
    <citation type="journal article" date="2019" name="Int. J. Syst. Evol. Microbiol.">
        <title>The Global Catalogue of Microorganisms (GCM) 10K type strain sequencing project: providing services to taxonomists for standard genome sequencing and annotation.</title>
        <authorList>
            <consortium name="The Broad Institute Genomics Platform"/>
            <consortium name="The Broad Institute Genome Sequencing Center for Infectious Disease"/>
            <person name="Wu L."/>
            <person name="Ma J."/>
        </authorList>
    </citation>
    <scope>NUCLEOTIDE SEQUENCE [LARGE SCALE GENOMIC DNA]</scope>
    <source>
        <strain evidence="2 3">JCM 13249</strain>
    </source>
</reference>
<comment type="caution">
    <text evidence="2">The sequence shown here is derived from an EMBL/GenBank/DDBJ whole genome shotgun (WGS) entry which is preliminary data.</text>
</comment>
<sequence>MENWTTTRPSVPTSAQTTQVVPAVAHACVVGSSAVQTAANWALAPVAAAATLPVAAVSGYEVRLVPTSAQQQGTTVEISTISFDEQSRTTSTISNKVKTDAKGAGMATSLRHSGGVPPRGRPV</sequence>
<organism evidence="2 3">
    <name type="scientific">Luedemannella helvata</name>
    <dbReference type="NCBI Taxonomy" id="349315"/>
    <lineage>
        <taxon>Bacteria</taxon>
        <taxon>Bacillati</taxon>
        <taxon>Actinomycetota</taxon>
        <taxon>Actinomycetes</taxon>
        <taxon>Micromonosporales</taxon>
        <taxon>Micromonosporaceae</taxon>
        <taxon>Luedemannella</taxon>
    </lineage>
</organism>
<feature type="region of interest" description="Disordered" evidence="1">
    <location>
        <begin position="85"/>
        <end position="123"/>
    </location>
</feature>
<evidence type="ECO:0000313" key="3">
    <source>
        <dbReference type="Proteomes" id="UP001500655"/>
    </source>
</evidence>
<dbReference type="EMBL" id="BAAALS010000037">
    <property type="protein sequence ID" value="GAA1774094.1"/>
    <property type="molecule type" value="Genomic_DNA"/>
</dbReference>
<dbReference type="Proteomes" id="UP001500655">
    <property type="component" value="Unassembled WGS sequence"/>
</dbReference>
<accession>A0ABN2L3S9</accession>
<keyword evidence="3" id="KW-1185">Reference proteome</keyword>
<proteinExistence type="predicted"/>
<name>A0ABN2L3S9_9ACTN</name>
<gene>
    <name evidence="2" type="ORF">GCM10009681_52040</name>
</gene>
<evidence type="ECO:0000256" key="1">
    <source>
        <dbReference type="SAM" id="MobiDB-lite"/>
    </source>
</evidence>
<feature type="compositionally biased region" description="Polar residues" evidence="1">
    <location>
        <begin position="85"/>
        <end position="96"/>
    </location>
</feature>
<evidence type="ECO:0000313" key="2">
    <source>
        <dbReference type="EMBL" id="GAA1774094.1"/>
    </source>
</evidence>
<protein>
    <submittedName>
        <fullName evidence="2">Uncharacterized protein</fullName>
    </submittedName>
</protein>